<organism evidence="2 3">
    <name type="scientific">Rhizoclosmatium globosum</name>
    <dbReference type="NCBI Taxonomy" id="329046"/>
    <lineage>
        <taxon>Eukaryota</taxon>
        <taxon>Fungi</taxon>
        <taxon>Fungi incertae sedis</taxon>
        <taxon>Chytridiomycota</taxon>
        <taxon>Chytridiomycota incertae sedis</taxon>
        <taxon>Chytridiomycetes</taxon>
        <taxon>Chytridiales</taxon>
        <taxon>Chytriomycetaceae</taxon>
        <taxon>Rhizoclosmatium</taxon>
    </lineage>
</organism>
<comment type="caution">
    <text evidence="2">The sequence shown here is derived from an EMBL/GenBank/DDBJ whole genome shotgun (WGS) entry which is preliminary data.</text>
</comment>
<dbReference type="EMBL" id="MCGO01000009">
    <property type="protein sequence ID" value="ORY49411.1"/>
    <property type="molecule type" value="Genomic_DNA"/>
</dbReference>
<evidence type="ECO:0000256" key="1">
    <source>
        <dbReference type="SAM" id="SignalP"/>
    </source>
</evidence>
<proteinExistence type="predicted"/>
<reference evidence="2 3" key="1">
    <citation type="submission" date="2016-07" db="EMBL/GenBank/DDBJ databases">
        <title>Pervasive Adenine N6-methylation of Active Genes in Fungi.</title>
        <authorList>
            <consortium name="DOE Joint Genome Institute"/>
            <person name="Mondo S.J."/>
            <person name="Dannebaum R.O."/>
            <person name="Kuo R.C."/>
            <person name="Labutti K."/>
            <person name="Haridas S."/>
            <person name="Kuo A."/>
            <person name="Salamov A."/>
            <person name="Ahrendt S.R."/>
            <person name="Lipzen A."/>
            <person name="Sullivan W."/>
            <person name="Andreopoulos W.B."/>
            <person name="Clum A."/>
            <person name="Lindquist E."/>
            <person name="Daum C."/>
            <person name="Ramamoorthy G.K."/>
            <person name="Gryganskyi A."/>
            <person name="Culley D."/>
            <person name="Magnuson J.K."/>
            <person name="James T.Y."/>
            <person name="O'Malley M.A."/>
            <person name="Stajich J.E."/>
            <person name="Spatafora J.W."/>
            <person name="Visel A."/>
            <person name="Grigoriev I.V."/>
        </authorList>
    </citation>
    <scope>NUCLEOTIDE SEQUENCE [LARGE SCALE GENOMIC DNA]</scope>
    <source>
        <strain evidence="2 3">JEL800</strain>
    </source>
</reference>
<evidence type="ECO:0000313" key="3">
    <source>
        <dbReference type="Proteomes" id="UP000193642"/>
    </source>
</evidence>
<name>A0A1Y2CQV6_9FUNG</name>
<dbReference type="Proteomes" id="UP000193642">
    <property type="component" value="Unassembled WGS sequence"/>
</dbReference>
<keyword evidence="3" id="KW-1185">Reference proteome</keyword>
<protein>
    <submittedName>
        <fullName evidence="2">Uncharacterized protein</fullName>
    </submittedName>
</protein>
<evidence type="ECO:0000313" key="2">
    <source>
        <dbReference type="EMBL" id="ORY49411.1"/>
    </source>
</evidence>
<gene>
    <name evidence="2" type="ORF">BCR33DRAFT_582094</name>
</gene>
<feature type="signal peptide" evidence="1">
    <location>
        <begin position="1"/>
        <end position="29"/>
    </location>
</feature>
<feature type="chain" id="PRO_5012688815" evidence="1">
    <location>
        <begin position="30"/>
        <end position="178"/>
    </location>
</feature>
<keyword evidence="1" id="KW-0732">Signal</keyword>
<accession>A0A1Y2CQV6</accession>
<dbReference type="OrthoDB" id="2123952at2759"/>
<sequence>MRAQPSLRTAQAFLFIYIFSLWKGQPSLGQPFFKLAVDMCLFLQIDKDDETVLSELNELEREERARFYGTCLYAQSVEQSLSPDPVSMRLSPDKLKPGKEFTKPYVAFLGHGPTLHFNNVANLISDIKRHHLRIPSSVYELINSEESLILRNHMRHVHSKINSKYLLLGETDSLAPPK</sequence>
<dbReference type="AlphaFoldDB" id="A0A1Y2CQV6"/>